<gene>
    <name evidence="2" type="ORF">DWE98_05935</name>
</gene>
<evidence type="ECO:0000313" key="2">
    <source>
        <dbReference type="EMBL" id="RDJ28132.1"/>
    </source>
</evidence>
<dbReference type="PROSITE" id="PS51318">
    <property type="entry name" value="TAT"/>
    <property type="match status" value="1"/>
</dbReference>
<dbReference type="Proteomes" id="UP000255207">
    <property type="component" value="Unassembled WGS sequence"/>
</dbReference>
<keyword evidence="3" id="KW-1185">Reference proteome</keyword>
<name>A0A370LA04_9HYPH</name>
<proteinExistence type="predicted"/>
<keyword evidence="1" id="KW-0574">Periplasm</keyword>
<dbReference type="AlphaFoldDB" id="A0A370LA04"/>
<dbReference type="PANTHER" id="PTHR42779:SF1">
    <property type="entry name" value="PROTEIN YNJB"/>
    <property type="match status" value="1"/>
</dbReference>
<dbReference type="InterPro" id="IPR006311">
    <property type="entry name" value="TAT_signal"/>
</dbReference>
<dbReference type="RefSeq" id="WP_114828257.1">
    <property type="nucleotide sequence ID" value="NZ_QQTO01000037.1"/>
</dbReference>
<sequence>MTDQTRKTGPSRRQFVEGGAAVLTLGATGATGALAQGLPLPKAPVALNIIDVGGALALLQKPLENYRDAKKNLVSRMTFIKAPAPELPGKIKAMQEANRVDIDLVIGGLDALAAGIEQKLWVTLLPDHAASLPDPTKVLMKPALDMHNLGSGQGMCVVYYPSGPLLEYMPERVKAVPTTAEELLAYTKQNPNRFLYARPANSGPGRTFIMGLPYLLGDKDPKDPVNGWDKTWAYLKELGNGIEYYPTGTAATMKEFGDGSRDIIISTTGWDINPRVLGIVPKEAKIQALKGFHWVSDAQYMYIPKGVSNEKLAVLLDLISFALTPQQQAFTYDEGYFYPGPAVKDVPLSMAPPESQKAIAEYGRPEYADLIANNPIEVPLTPDKMVLAFRRWDEEVGAKRAK</sequence>
<evidence type="ECO:0000256" key="1">
    <source>
        <dbReference type="ARBA" id="ARBA00022764"/>
    </source>
</evidence>
<protein>
    <submittedName>
        <fullName evidence="2">Extracellular solute-binding protein</fullName>
    </submittedName>
</protein>
<dbReference type="Pfam" id="PF13416">
    <property type="entry name" value="SBP_bac_8"/>
    <property type="match status" value="1"/>
</dbReference>
<dbReference type="OrthoDB" id="3239593at2"/>
<dbReference type="PANTHER" id="PTHR42779">
    <property type="entry name" value="PROTEIN YNJB"/>
    <property type="match status" value="1"/>
</dbReference>
<comment type="caution">
    <text evidence="2">The sequence shown here is derived from an EMBL/GenBank/DDBJ whole genome shotgun (WGS) entry which is preliminary data.</text>
</comment>
<dbReference type="SUPFAM" id="SSF53850">
    <property type="entry name" value="Periplasmic binding protein-like II"/>
    <property type="match status" value="1"/>
</dbReference>
<reference evidence="3" key="1">
    <citation type="submission" date="2018-07" db="EMBL/GenBank/DDBJ databases">
        <authorList>
            <person name="Safronova V.I."/>
            <person name="Chirak E.R."/>
            <person name="Sazanova A.L."/>
        </authorList>
    </citation>
    <scope>NUCLEOTIDE SEQUENCE [LARGE SCALE GENOMIC DNA]</scope>
    <source>
        <strain evidence="3">RCAM04685</strain>
    </source>
</reference>
<organism evidence="2 3">
    <name type="scientific">Bosea caraganae</name>
    <dbReference type="NCBI Taxonomy" id="2763117"/>
    <lineage>
        <taxon>Bacteria</taxon>
        <taxon>Pseudomonadati</taxon>
        <taxon>Pseudomonadota</taxon>
        <taxon>Alphaproteobacteria</taxon>
        <taxon>Hyphomicrobiales</taxon>
        <taxon>Boseaceae</taxon>
        <taxon>Bosea</taxon>
    </lineage>
</organism>
<accession>A0A370LA04</accession>
<dbReference type="EMBL" id="QQTP01000002">
    <property type="protein sequence ID" value="RDJ28132.1"/>
    <property type="molecule type" value="Genomic_DNA"/>
</dbReference>
<dbReference type="Gene3D" id="3.40.190.10">
    <property type="entry name" value="Periplasmic binding protein-like II"/>
    <property type="match status" value="2"/>
</dbReference>
<dbReference type="InterPro" id="IPR006059">
    <property type="entry name" value="SBP"/>
</dbReference>
<evidence type="ECO:0000313" key="3">
    <source>
        <dbReference type="Proteomes" id="UP000255207"/>
    </source>
</evidence>